<dbReference type="RefSeq" id="WP_114770382.1">
    <property type="nucleotide sequence ID" value="NZ_QQBB01000004.1"/>
</dbReference>
<sequence length="81" mass="8989">MRCHFNFRTGDSILLDEIGVEVASVHDARREALQAIHEVSQGDDAAEFDWSAWTLSVTDSDGQVLLTLPLQQLIGEVTLLH</sequence>
<name>A0A370HRH1_9HYPH</name>
<comment type="caution">
    <text evidence="2">The sequence shown here is derived from an EMBL/GenBank/DDBJ whole genome shotgun (WGS) entry which is preliminary data.</text>
</comment>
<evidence type="ECO:0000259" key="1">
    <source>
        <dbReference type="Pfam" id="PF21834"/>
    </source>
</evidence>
<dbReference type="EMBL" id="QQBB01000004">
    <property type="protein sequence ID" value="RDI59514.1"/>
    <property type="molecule type" value="Genomic_DNA"/>
</dbReference>
<gene>
    <name evidence="2" type="ORF">DES45_104430</name>
</gene>
<accession>A0A370HRH1</accession>
<protein>
    <recommendedName>
        <fullName evidence="1">DUF6894 domain-containing protein</fullName>
    </recommendedName>
</protein>
<dbReference type="OrthoDB" id="8003857at2"/>
<dbReference type="InterPro" id="IPR054189">
    <property type="entry name" value="DUF6894"/>
</dbReference>
<dbReference type="Proteomes" id="UP000254925">
    <property type="component" value="Unassembled WGS sequence"/>
</dbReference>
<dbReference type="AlphaFoldDB" id="A0A370HRH1"/>
<reference evidence="2 3" key="1">
    <citation type="submission" date="2018-07" db="EMBL/GenBank/DDBJ databases">
        <title>Genomic Encyclopedia of Type Strains, Phase IV (KMG-IV): sequencing the most valuable type-strain genomes for metagenomic binning, comparative biology and taxonomic classification.</title>
        <authorList>
            <person name="Goeker M."/>
        </authorList>
    </citation>
    <scope>NUCLEOTIDE SEQUENCE [LARGE SCALE GENOMIC DNA]</scope>
    <source>
        <strain evidence="2 3">DSM 14364</strain>
    </source>
</reference>
<dbReference type="Pfam" id="PF21834">
    <property type="entry name" value="DUF6894"/>
    <property type="match status" value="1"/>
</dbReference>
<organism evidence="2 3">
    <name type="scientific">Microvirga subterranea</name>
    <dbReference type="NCBI Taxonomy" id="186651"/>
    <lineage>
        <taxon>Bacteria</taxon>
        <taxon>Pseudomonadati</taxon>
        <taxon>Pseudomonadota</taxon>
        <taxon>Alphaproteobacteria</taxon>
        <taxon>Hyphomicrobiales</taxon>
        <taxon>Methylobacteriaceae</taxon>
        <taxon>Microvirga</taxon>
    </lineage>
</organism>
<proteinExistence type="predicted"/>
<evidence type="ECO:0000313" key="2">
    <source>
        <dbReference type="EMBL" id="RDI59514.1"/>
    </source>
</evidence>
<keyword evidence="3" id="KW-1185">Reference proteome</keyword>
<evidence type="ECO:0000313" key="3">
    <source>
        <dbReference type="Proteomes" id="UP000254925"/>
    </source>
</evidence>
<feature type="domain" description="DUF6894" evidence="1">
    <location>
        <begin position="2"/>
        <end position="70"/>
    </location>
</feature>